<dbReference type="PROSITE" id="PS51257">
    <property type="entry name" value="PROKAR_LIPOPROTEIN"/>
    <property type="match status" value="1"/>
</dbReference>
<reference evidence="2 3" key="1">
    <citation type="submission" date="2019-02" db="EMBL/GenBank/DDBJ databases">
        <title>Deep-cultivation of Planctomycetes and their phenomic and genomic characterization uncovers novel biology.</title>
        <authorList>
            <person name="Wiegand S."/>
            <person name="Jogler M."/>
            <person name="Boedeker C."/>
            <person name="Pinto D."/>
            <person name="Vollmers J."/>
            <person name="Rivas-Marin E."/>
            <person name="Kohn T."/>
            <person name="Peeters S.H."/>
            <person name="Heuer A."/>
            <person name="Rast P."/>
            <person name="Oberbeckmann S."/>
            <person name="Bunk B."/>
            <person name="Jeske O."/>
            <person name="Meyerdierks A."/>
            <person name="Storesund J.E."/>
            <person name="Kallscheuer N."/>
            <person name="Luecker S."/>
            <person name="Lage O.M."/>
            <person name="Pohl T."/>
            <person name="Merkel B.J."/>
            <person name="Hornburger P."/>
            <person name="Mueller R.-W."/>
            <person name="Bruemmer F."/>
            <person name="Labrenz M."/>
            <person name="Spormann A.M."/>
            <person name="Op Den Camp H."/>
            <person name="Overmann J."/>
            <person name="Amann R."/>
            <person name="Jetten M.S.M."/>
            <person name="Mascher T."/>
            <person name="Medema M.H."/>
            <person name="Devos D.P."/>
            <person name="Kaster A.-K."/>
            <person name="Ovreas L."/>
            <person name="Rohde M."/>
            <person name="Galperin M.Y."/>
            <person name="Jogler C."/>
        </authorList>
    </citation>
    <scope>NUCLEOTIDE SEQUENCE [LARGE SCALE GENOMIC DNA]</scope>
    <source>
        <strain evidence="2 3">Poly51</strain>
    </source>
</reference>
<name>A0A5C6FAY0_9BACT</name>
<evidence type="ECO:0000313" key="2">
    <source>
        <dbReference type="EMBL" id="TWU58565.1"/>
    </source>
</evidence>
<dbReference type="SUPFAM" id="SSF51556">
    <property type="entry name" value="Metallo-dependent hydrolases"/>
    <property type="match status" value="1"/>
</dbReference>
<sequence>MPLLTKQLIASLLVIVIACLGCDRCLGQSADAIFVGGDIITVNDVSPSAEAIAIRDGKIVAVGDRDAVMQTRGPETKIVDLDGQTMLPGFIDGHSHFINALSVANQANVYPPPFGPGDSVDAIVSAVKTLQAEQQFSPGELIMAYGYDDNALPADRKLTAADLDAAFADNPVIVQHVSLHGAVLNSAALKKYAITAETATPPGGIILRKPGTNEPEGLLMETAYLPIFESLEKPKGEALIQAIQRGQQIYAEAGITTSHEGSSTALDVQILNRAATNGELYIDVIAFPFITELDRVLTSFLANQFGKYNQRFKLGGVKITIDGSPQGKTAEFTTPYLTGGPGGEPRWRGEPTFPIETFDGMVKKVYDAGLPLIVHCNGDAAIDHLLAAHEKALGDKKSDDHRTGIIHCQFVRKDQLDKIAEYKLFPSFYTEHTYFFAATHIQNRGLEQASFLSPLKSSLDRGIRFANHTDFNVAPIDQMFVIWSAVNRMSREGEVLDPEQRISAIEAIKAVTIHPAYWCREKDRKGSLEVGKLADFVILDKNPQKVDPIAIKDIRVIKTIKEGVTVFALPNPRRPE</sequence>
<dbReference type="Gene3D" id="3.20.20.140">
    <property type="entry name" value="Metal-dependent hydrolases"/>
    <property type="match status" value="1"/>
</dbReference>
<dbReference type="InterPro" id="IPR032466">
    <property type="entry name" value="Metal_Hydrolase"/>
</dbReference>
<evidence type="ECO:0000313" key="3">
    <source>
        <dbReference type="Proteomes" id="UP000318288"/>
    </source>
</evidence>
<dbReference type="Pfam" id="PF07969">
    <property type="entry name" value="Amidohydro_3"/>
    <property type="match status" value="1"/>
</dbReference>
<evidence type="ECO:0000259" key="1">
    <source>
        <dbReference type="Pfam" id="PF07969"/>
    </source>
</evidence>
<dbReference type="EMBL" id="SJPW01000002">
    <property type="protein sequence ID" value="TWU58565.1"/>
    <property type="molecule type" value="Genomic_DNA"/>
</dbReference>
<dbReference type="SUPFAM" id="SSF51338">
    <property type="entry name" value="Composite domain of metallo-dependent hydrolases"/>
    <property type="match status" value="1"/>
</dbReference>
<dbReference type="InterPro" id="IPR011059">
    <property type="entry name" value="Metal-dep_hydrolase_composite"/>
</dbReference>
<dbReference type="PANTHER" id="PTHR22642:SF2">
    <property type="entry name" value="PROTEIN LONG AFTER FAR-RED 3"/>
    <property type="match status" value="1"/>
</dbReference>
<organism evidence="2 3">
    <name type="scientific">Rubripirellula tenax</name>
    <dbReference type="NCBI Taxonomy" id="2528015"/>
    <lineage>
        <taxon>Bacteria</taxon>
        <taxon>Pseudomonadati</taxon>
        <taxon>Planctomycetota</taxon>
        <taxon>Planctomycetia</taxon>
        <taxon>Pirellulales</taxon>
        <taxon>Pirellulaceae</taxon>
        <taxon>Rubripirellula</taxon>
    </lineage>
</organism>
<accession>A0A5C6FAY0</accession>
<dbReference type="GO" id="GO:0016810">
    <property type="term" value="F:hydrolase activity, acting on carbon-nitrogen (but not peptide) bonds"/>
    <property type="evidence" value="ECO:0007669"/>
    <property type="project" value="InterPro"/>
</dbReference>
<protein>
    <submittedName>
        <fullName evidence="2">N-substituted formamide deformylase</fullName>
        <ecNumber evidence="2">3.5.1.91</ecNumber>
    </submittedName>
</protein>
<keyword evidence="3" id="KW-1185">Reference proteome</keyword>
<comment type="caution">
    <text evidence="2">The sequence shown here is derived from an EMBL/GenBank/DDBJ whole genome shotgun (WGS) entry which is preliminary data.</text>
</comment>
<dbReference type="Gene3D" id="2.30.40.10">
    <property type="entry name" value="Urease, subunit C, domain 1"/>
    <property type="match status" value="1"/>
</dbReference>
<dbReference type="AlphaFoldDB" id="A0A5C6FAY0"/>
<dbReference type="InterPro" id="IPR013108">
    <property type="entry name" value="Amidohydro_3"/>
</dbReference>
<keyword evidence="2" id="KW-0378">Hydrolase</keyword>
<dbReference type="CDD" id="cd01300">
    <property type="entry name" value="YtcJ_like"/>
    <property type="match status" value="1"/>
</dbReference>
<feature type="domain" description="Amidohydrolase 3" evidence="1">
    <location>
        <begin position="77"/>
        <end position="567"/>
    </location>
</feature>
<dbReference type="PANTHER" id="PTHR22642">
    <property type="entry name" value="IMIDAZOLONEPROPIONASE"/>
    <property type="match status" value="1"/>
</dbReference>
<proteinExistence type="predicted"/>
<dbReference type="RefSeq" id="WP_222435802.1">
    <property type="nucleotide sequence ID" value="NZ_SJPW01000002.1"/>
</dbReference>
<dbReference type="Gene3D" id="3.10.310.70">
    <property type="match status" value="1"/>
</dbReference>
<dbReference type="InterPro" id="IPR033932">
    <property type="entry name" value="YtcJ-like"/>
</dbReference>
<dbReference type="Proteomes" id="UP000318288">
    <property type="component" value="Unassembled WGS sequence"/>
</dbReference>
<dbReference type="EC" id="3.5.1.91" evidence="2"/>
<gene>
    <name evidence="2" type="primary">nfdA</name>
    <name evidence="2" type="ORF">Poly51_13440</name>
</gene>